<dbReference type="Pfam" id="PF06892">
    <property type="entry name" value="Phage_CP76"/>
    <property type="match status" value="1"/>
</dbReference>
<sequence>MATPRNQRMYDSLLDLLQDLVKHAPSGLTAEQVAERLGKAYPTLMNELNAAIDTHKFGLQQLIPLMDIVDSDLPAHYIAGARHGVFVKLPKGGKLAEKTERQALACVKEFGDLMGEVHDALQNGSIEPNERQRIAKEGYEALQAILTLLRLVDEEGGPR</sequence>
<reference evidence="1 2" key="1">
    <citation type="submission" date="2020-05" db="EMBL/GenBank/DDBJ databases">
        <title>Draft genome sequence of Desulfovibrio sp. strain HN2T.</title>
        <authorList>
            <person name="Ueno A."/>
            <person name="Tamazawa S."/>
            <person name="Tamamura S."/>
            <person name="Murakami T."/>
            <person name="Kiyama T."/>
            <person name="Inomata H."/>
            <person name="Amano Y."/>
            <person name="Miyakawa K."/>
            <person name="Tamaki H."/>
            <person name="Naganuma T."/>
            <person name="Kaneko K."/>
        </authorList>
    </citation>
    <scope>NUCLEOTIDE SEQUENCE [LARGE SCALE GENOMIC DNA]</scope>
    <source>
        <strain evidence="1 2">HN2</strain>
    </source>
</reference>
<evidence type="ECO:0000313" key="1">
    <source>
        <dbReference type="EMBL" id="GFM33260.1"/>
    </source>
</evidence>
<comment type="caution">
    <text evidence="1">The sequence shown here is derived from an EMBL/GenBank/DDBJ whole genome shotgun (WGS) entry which is preliminary data.</text>
</comment>
<organism evidence="1 2">
    <name type="scientific">Desulfovibrio subterraneus</name>
    <dbReference type="NCBI Taxonomy" id="2718620"/>
    <lineage>
        <taxon>Bacteria</taxon>
        <taxon>Pseudomonadati</taxon>
        <taxon>Thermodesulfobacteriota</taxon>
        <taxon>Desulfovibrionia</taxon>
        <taxon>Desulfovibrionales</taxon>
        <taxon>Desulfovibrionaceae</taxon>
        <taxon>Desulfovibrio</taxon>
    </lineage>
</organism>
<keyword evidence="2" id="KW-1185">Reference proteome</keyword>
<dbReference type="AlphaFoldDB" id="A0A7J0BHR6"/>
<protein>
    <submittedName>
        <fullName evidence="1">Transcriptional regulator</fullName>
    </submittedName>
</protein>
<evidence type="ECO:0000313" key="2">
    <source>
        <dbReference type="Proteomes" id="UP000503840"/>
    </source>
</evidence>
<dbReference type="EMBL" id="BLVO01000013">
    <property type="protein sequence ID" value="GFM33260.1"/>
    <property type="molecule type" value="Genomic_DNA"/>
</dbReference>
<dbReference type="GO" id="GO:0003677">
    <property type="term" value="F:DNA binding"/>
    <property type="evidence" value="ECO:0007669"/>
    <property type="project" value="InterPro"/>
</dbReference>
<gene>
    <name evidence="1" type="ORF">DSM101010T_16250</name>
</gene>
<dbReference type="Proteomes" id="UP000503840">
    <property type="component" value="Unassembled WGS sequence"/>
</dbReference>
<dbReference type="RefSeq" id="WP_243452120.1">
    <property type="nucleotide sequence ID" value="NZ_BLVO01000013.1"/>
</dbReference>
<dbReference type="InterPro" id="IPR009679">
    <property type="entry name" value="Phage_186_CII-like"/>
</dbReference>
<proteinExistence type="predicted"/>
<accession>A0A7J0BHR6</accession>
<name>A0A7J0BHR6_9BACT</name>